<proteinExistence type="predicted"/>
<dbReference type="EMBL" id="VNJK01000001">
    <property type="protein sequence ID" value="TVX92166.1"/>
    <property type="molecule type" value="Genomic_DNA"/>
</dbReference>
<feature type="domain" description="Carrier" evidence="1">
    <location>
        <begin position="4"/>
        <end position="79"/>
    </location>
</feature>
<gene>
    <name evidence="2" type="ORF">FPZ44_03300</name>
</gene>
<accession>A0A559IX48</accession>
<comment type="caution">
    <text evidence="2">The sequence shown here is derived from an EMBL/GenBank/DDBJ whole genome shotgun (WGS) entry which is preliminary data.</text>
</comment>
<dbReference type="InterPro" id="IPR036736">
    <property type="entry name" value="ACP-like_sf"/>
</dbReference>
<dbReference type="PROSITE" id="PS50075">
    <property type="entry name" value="CARRIER"/>
    <property type="match status" value="1"/>
</dbReference>
<keyword evidence="3" id="KW-1185">Reference proteome</keyword>
<protein>
    <submittedName>
        <fullName evidence="2">Acyl carrier protein</fullName>
    </submittedName>
</protein>
<dbReference type="AlphaFoldDB" id="A0A559IX48"/>
<dbReference type="Pfam" id="PF00550">
    <property type="entry name" value="PP-binding"/>
    <property type="match status" value="1"/>
</dbReference>
<sequence length="82" mass="9501">MDKEQIFNIVINHSRELMPELEEHTFQYTDRLTDLGANSVDRAEIVMMTMESLSLQIPRVELFGATNIGELVDLIYDKMQLV</sequence>
<evidence type="ECO:0000313" key="3">
    <source>
        <dbReference type="Proteomes" id="UP000318102"/>
    </source>
</evidence>
<organism evidence="2 3">
    <name type="scientific">Paenibacillus agilis</name>
    <dbReference type="NCBI Taxonomy" id="3020863"/>
    <lineage>
        <taxon>Bacteria</taxon>
        <taxon>Bacillati</taxon>
        <taxon>Bacillota</taxon>
        <taxon>Bacilli</taxon>
        <taxon>Bacillales</taxon>
        <taxon>Paenibacillaceae</taxon>
        <taxon>Paenibacillus</taxon>
    </lineage>
</organism>
<evidence type="ECO:0000313" key="2">
    <source>
        <dbReference type="EMBL" id="TVX92166.1"/>
    </source>
</evidence>
<dbReference type="SUPFAM" id="SSF47336">
    <property type="entry name" value="ACP-like"/>
    <property type="match status" value="1"/>
</dbReference>
<dbReference type="Proteomes" id="UP000318102">
    <property type="component" value="Unassembled WGS sequence"/>
</dbReference>
<reference evidence="2 3" key="1">
    <citation type="submission" date="2019-07" db="EMBL/GenBank/DDBJ databases">
        <authorList>
            <person name="Kim J."/>
        </authorList>
    </citation>
    <scope>NUCLEOTIDE SEQUENCE [LARGE SCALE GENOMIC DNA]</scope>
    <source>
        <strain evidence="2 3">N4</strain>
    </source>
</reference>
<evidence type="ECO:0000259" key="1">
    <source>
        <dbReference type="PROSITE" id="PS50075"/>
    </source>
</evidence>
<dbReference type="Gene3D" id="1.10.1200.10">
    <property type="entry name" value="ACP-like"/>
    <property type="match status" value="1"/>
</dbReference>
<dbReference type="OrthoDB" id="487863at2"/>
<name>A0A559IX48_9BACL</name>
<dbReference type="NCBIfam" id="NF005502">
    <property type="entry name" value="PRK07117.1"/>
    <property type="match status" value="1"/>
</dbReference>
<dbReference type="InterPro" id="IPR009081">
    <property type="entry name" value="PP-bd_ACP"/>
</dbReference>
<dbReference type="RefSeq" id="WP_144987363.1">
    <property type="nucleotide sequence ID" value="NZ_VNJK01000001.1"/>
</dbReference>